<organism evidence="2 3">
    <name type="scientific">Methanococcoides methylutens MM1</name>
    <dbReference type="NCBI Taxonomy" id="1434104"/>
    <lineage>
        <taxon>Archaea</taxon>
        <taxon>Methanobacteriati</taxon>
        <taxon>Methanobacteriota</taxon>
        <taxon>Stenosarchaea group</taxon>
        <taxon>Methanomicrobia</taxon>
        <taxon>Methanosarcinales</taxon>
        <taxon>Methanosarcinaceae</taxon>
        <taxon>Methanococcoides</taxon>
    </lineage>
</organism>
<sequence>MMWYGMYGDYGIFGDLGGFAMIFNLLILIALIWLVASFFNKRSCGFNNGSYNTRDDRDLRLSRIEEQVESNRETLDKILRKLE</sequence>
<dbReference type="GeneID" id="24893710"/>
<name>A0A0E3SS19_METMT</name>
<proteinExistence type="predicted"/>
<dbReference type="AlphaFoldDB" id="A0A0E3SS19"/>
<dbReference type="HOGENOM" id="CLU_2534717_0_0_2"/>
<evidence type="ECO:0000256" key="1">
    <source>
        <dbReference type="SAM" id="Phobius"/>
    </source>
</evidence>
<reference evidence="2 3" key="1">
    <citation type="submission" date="2014-07" db="EMBL/GenBank/DDBJ databases">
        <title>Methanogenic archaea and the global carbon cycle.</title>
        <authorList>
            <person name="Henriksen J.R."/>
            <person name="Luke J."/>
            <person name="Reinhart S."/>
            <person name="Benedict M.N."/>
            <person name="Youngblut N.D."/>
            <person name="Metcalf M.E."/>
            <person name="Whitaker R.J."/>
            <person name="Metcalf W.W."/>
        </authorList>
    </citation>
    <scope>NUCLEOTIDE SEQUENCE [LARGE SCALE GENOMIC DNA]</scope>
    <source>
        <strain evidence="2 3">MM1</strain>
    </source>
</reference>
<feature type="transmembrane region" description="Helical" evidence="1">
    <location>
        <begin position="12"/>
        <end position="36"/>
    </location>
</feature>
<dbReference type="Proteomes" id="UP000033048">
    <property type="component" value="Chromosome"/>
</dbReference>
<keyword evidence="1" id="KW-0472">Membrane</keyword>
<dbReference type="RefSeq" id="WP_156146034.1">
    <property type="nucleotide sequence ID" value="NZ_CP009518.1"/>
</dbReference>
<dbReference type="OrthoDB" id="142759at2157"/>
<dbReference type="KEGG" id="mmet:MCMEM_1170"/>
<accession>A0A0E3SS19</accession>
<keyword evidence="1" id="KW-1133">Transmembrane helix</keyword>
<evidence type="ECO:0000313" key="2">
    <source>
        <dbReference type="EMBL" id="AKB85223.1"/>
    </source>
</evidence>
<evidence type="ECO:0000313" key="3">
    <source>
        <dbReference type="Proteomes" id="UP000033048"/>
    </source>
</evidence>
<gene>
    <name evidence="2" type="ORF">MCMEM_1170</name>
</gene>
<keyword evidence="3" id="KW-1185">Reference proteome</keyword>
<protein>
    <submittedName>
        <fullName evidence="2">Uncharacterized protein</fullName>
    </submittedName>
</protein>
<dbReference type="EMBL" id="CP009518">
    <property type="protein sequence ID" value="AKB85223.1"/>
    <property type="molecule type" value="Genomic_DNA"/>
</dbReference>
<keyword evidence="1" id="KW-0812">Transmembrane</keyword>